<proteinExistence type="predicted"/>
<accession>A0A1I3FFD5</accession>
<evidence type="ECO:0000313" key="2">
    <source>
        <dbReference type="Proteomes" id="UP000198670"/>
    </source>
</evidence>
<organism evidence="1 2">
    <name type="scientific">Parapedobacter indicus</name>
    <dbReference type="NCBI Taxonomy" id="1477437"/>
    <lineage>
        <taxon>Bacteria</taxon>
        <taxon>Pseudomonadati</taxon>
        <taxon>Bacteroidota</taxon>
        <taxon>Sphingobacteriia</taxon>
        <taxon>Sphingobacteriales</taxon>
        <taxon>Sphingobacteriaceae</taxon>
        <taxon>Parapedobacter</taxon>
    </lineage>
</organism>
<gene>
    <name evidence="1" type="ORF">SAMN05444682_102295</name>
</gene>
<dbReference type="EMBL" id="FOQO01000002">
    <property type="protein sequence ID" value="SFI09641.1"/>
    <property type="molecule type" value="Genomic_DNA"/>
</dbReference>
<evidence type="ECO:0000313" key="1">
    <source>
        <dbReference type="EMBL" id="SFI09641.1"/>
    </source>
</evidence>
<reference evidence="1 2" key="1">
    <citation type="submission" date="2016-10" db="EMBL/GenBank/DDBJ databases">
        <authorList>
            <person name="de Groot N.N."/>
        </authorList>
    </citation>
    <scope>NUCLEOTIDE SEQUENCE [LARGE SCALE GENOMIC DNA]</scope>
    <source>
        <strain evidence="1 2">RK1</strain>
    </source>
</reference>
<dbReference type="AlphaFoldDB" id="A0A1I3FFD5"/>
<sequence length="46" mass="5339">MRELACTTFMLLLGLLVNIHWLASLGNLEKFCLRNMSAAIRLFRKE</sequence>
<protein>
    <submittedName>
        <fullName evidence="1">Uncharacterized protein</fullName>
    </submittedName>
</protein>
<name>A0A1I3FFD5_9SPHI</name>
<dbReference type="Proteomes" id="UP000198670">
    <property type="component" value="Unassembled WGS sequence"/>
</dbReference>
<keyword evidence="2" id="KW-1185">Reference proteome</keyword>